<accession>A0A8H7CGQ3</accession>
<dbReference type="OrthoDB" id="3037792at2759"/>
<evidence type="ECO:0000313" key="2">
    <source>
        <dbReference type="Proteomes" id="UP000620124"/>
    </source>
</evidence>
<dbReference type="EMBL" id="JACAZI010000024">
    <property type="protein sequence ID" value="KAF7335711.1"/>
    <property type="molecule type" value="Genomic_DNA"/>
</dbReference>
<organism evidence="1 2">
    <name type="scientific">Mycena venus</name>
    <dbReference type="NCBI Taxonomy" id="2733690"/>
    <lineage>
        <taxon>Eukaryota</taxon>
        <taxon>Fungi</taxon>
        <taxon>Dikarya</taxon>
        <taxon>Basidiomycota</taxon>
        <taxon>Agaricomycotina</taxon>
        <taxon>Agaricomycetes</taxon>
        <taxon>Agaricomycetidae</taxon>
        <taxon>Agaricales</taxon>
        <taxon>Marasmiineae</taxon>
        <taxon>Mycenaceae</taxon>
        <taxon>Mycena</taxon>
    </lineage>
</organism>
<protein>
    <submittedName>
        <fullName evidence="1">AAA domain-containing protein</fullName>
    </submittedName>
</protein>
<dbReference type="AlphaFoldDB" id="A0A8H7CGQ3"/>
<gene>
    <name evidence="1" type="ORF">MVEN_02226600</name>
</gene>
<name>A0A8H7CGQ3_9AGAR</name>
<dbReference type="Proteomes" id="UP000620124">
    <property type="component" value="Unassembled WGS sequence"/>
</dbReference>
<keyword evidence="2" id="KW-1185">Reference proteome</keyword>
<evidence type="ECO:0000313" key="1">
    <source>
        <dbReference type="EMBL" id="KAF7335711.1"/>
    </source>
</evidence>
<reference evidence="1" key="1">
    <citation type="submission" date="2020-05" db="EMBL/GenBank/DDBJ databases">
        <title>Mycena genomes resolve the evolution of fungal bioluminescence.</title>
        <authorList>
            <person name="Tsai I.J."/>
        </authorList>
    </citation>
    <scope>NUCLEOTIDE SEQUENCE</scope>
    <source>
        <strain evidence="1">CCC161011</strain>
    </source>
</reference>
<proteinExistence type="predicted"/>
<comment type="caution">
    <text evidence="1">The sequence shown here is derived from an EMBL/GenBank/DDBJ whole genome shotgun (WGS) entry which is preliminary data.</text>
</comment>
<sequence length="379" mass="41191">MSASPFCFRAKATGMRTIDDAACGIGDKTNSVADGQVQSRRPDCISPVRTFFFEALERRGLPLSPVLTGVIQAVQPVHREVHIFPSTILPDSPHTTSSSLSLLMGIELVSDAAHDQRRGHFLWRFHDLIRTFICVFRALWTRLTRYTPSHVESFPRPLPLEDCEKGLDVYQTRAQLLDALKRRDAADEAFEVQIYALLAPVKQRLAEITRDGGVLRQGTLDPESAPGSPACATDLPWPYTDTLAESLGLDPHTPRSTVLAALAACPDRTLIVLATATRRSPVGPLPLPDARALFRAIADLPAGAYDECIVSIPPAAASFLDPPPSKIPSPASSDSNIVDALLQHARYLPRGIVHLAQRAQYEPLPFLLASCVEEGGSGV</sequence>